<evidence type="ECO:0000259" key="9">
    <source>
        <dbReference type="Pfam" id="PF24961"/>
    </source>
</evidence>
<dbReference type="Gene3D" id="2.40.50.140">
    <property type="entry name" value="Nucleic acid-binding proteins"/>
    <property type="match status" value="1"/>
</dbReference>
<dbReference type="Proteomes" id="UP000321933">
    <property type="component" value="Unassembled WGS sequence"/>
</dbReference>
<feature type="domain" description="NfeD1b N-terminal" evidence="10">
    <location>
        <begin position="28"/>
        <end position="127"/>
    </location>
</feature>
<accession>A0A5C8ZTI2</accession>
<dbReference type="Gene3D" id="3.90.226.10">
    <property type="entry name" value="2-enoyl-CoA Hydratase, Chain A, domain 1"/>
    <property type="match status" value="1"/>
</dbReference>
<evidence type="ECO:0000313" key="11">
    <source>
        <dbReference type="EMBL" id="TXS91808.1"/>
    </source>
</evidence>
<dbReference type="EMBL" id="VRYZ01000004">
    <property type="protein sequence ID" value="TXS91808.1"/>
    <property type="molecule type" value="Genomic_DNA"/>
</dbReference>
<dbReference type="AlphaFoldDB" id="A0A5C8ZTI2"/>
<feature type="chain" id="PRO_5023028680" evidence="7">
    <location>
        <begin position="26"/>
        <end position="448"/>
    </location>
</feature>
<keyword evidence="4 6" id="KW-0472">Membrane</keyword>
<evidence type="ECO:0000259" key="10">
    <source>
        <dbReference type="Pfam" id="PF25145"/>
    </source>
</evidence>
<keyword evidence="2 6" id="KW-0812">Transmembrane</keyword>
<dbReference type="RefSeq" id="WP_148064505.1">
    <property type="nucleotide sequence ID" value="NZ_VRYZ01000004.1"/>
</dbReference>
<feature type="transmembrane region" description="Helical" evidence="6">
    <location>
        <begin position="326"/>
        <end position="345"/>
    </location>
</feature>
<dbReference type="InterPro" id="IPR002810">
    <property type="entry name" value="NfeD-like_C"/>
</dbReference>
<dbReference type="SUPFAM" id="SSF141322">
    <property type="entry name" value="NfeD domain-like"/>
    <property type="match status" value="1"/>
</dbReference>
<dbReference type="InterPro" id="IPR056738">
    <property type="entry name" value="NfeD1b_N"/>
</dbReference>
<dbReference type="PANTHER" id="PTHR33507:SF4">
    <property type="entry name" value="NODULATION COMPETITIVENESS PROTEIN NFED"/>
    <property type="match status" value="1"/>
</dbReference>
<feature type="transmembrane region" description="Helical" evidence="6">
    <location>
        <begin position="351"/>
        <end position="378"/>
    </location>
</feature>
<dbReference type="InterPro" id="IPR029045">
    <property type="entry name" value="ClpP/crotonase-like_dom_sf"/>
</dbReference>
<dbReference type="Pfam" id="PF25145">
    <property type="entry name" value="NfeD1b_N"/>
    <property type="match status" value="1"/>
</dbReference>
<evidence type="ECO:0000256" key="5">
    <source>
        <dbReference type="SAM" id="MobiDB-lite"/>
    </source>
</evidence>
<name>A0A5C8ZTI2_9GAMM</name>
<comment type="caution">
    <text evidence="11">The sequence shown here is derived from an EMBL/GenBank/DDBJ whole genome shotgun (WGS) entry which is preliminary data.</text>
</comment>
<evidence type="ECO:0000256" key="4">
    <source>
        <dbReference type="ARBA" id="ARBA00023136"/>
    </source>
</evidence>
<feature type="domain" description="NfeD-like C-terminal" evidence="8">
    <location>
        <begin position="390"/>
        <end position="444"/>
    </location>
</feature>
<dbReference type="InterPro" id="IPR052165">
    <property type="entry name" value="Membrane_assoc_protease"/>
</dbReference>
<sequence length="448" mass="46666">MKAGLRNLLCSVLCGLCLLPVQAGAEIWQVDVEGAIGPATADHMIRALASAEDAGASLVVLRIDTPGGLDSAMRDMVKAVLASPLPVAGYVGPAGARAASAGTYLLYATHVAAMTPGTNLGAATPVQMGRPSVPSMPDGDSDEPGGNRDNEPATAMERKMVNDAVAYIRGLAELRGRNADWAETAVREGASLSANAALEAGVIDLLAPSLDALLASLDGREVTVGERQLTLQTKDQSIHHQPLDWRSEFLAVITNPNIAYLLMLAGIYGLLIEFYNPGIGLPGVVGAVSLLLAMYAFQVLPVSYAGLGLILLGIALMTAEAFAPSFGVLGLGGIVAFTVGSIMLMDTELPAYQIALPTILAVTAFSAGLLIFTLGMLLRGRRTAPVSGVDHLLGQSAEVERSEADGIYVRLDGELWRARCDAPLAVSDRTVVTAVDGLTVDVRREKGD</sequence>
<protein>
    <submittedName>
        <fullName evidence="11">Nodulation protein NfeD</fullName>
    </submittedName>
</protein>
<proteinExistence type="predicted"/>
<gene>
    <name evidence="11" type="ORF">FVW59_11705</name>
</gene>
<dbReference type="GO" id="GO:0016020">
    <property type="term" value="C:membrane"/>
    <property type="evidence" value="ECO:0007669"/>
    <property type="project" value="UniProtKB-SubCell"/>
</dbReference>
<reference evidence="11 12" key="1">
    <citation type="submission" date="2019-08" db="EMBL/GenBank/DDBJ databases">
        <title>Parahaliea maris sp. nov., isolated from the surface seawater.</title>
        <authorList>
            <person name="Liu Y."/>
        </authorList>
    </citation>
    <scope>NUCLEOTIDE SEQUENCE [LARGE SCALE GENOMIC DNA]</scope>
    <source>
        <strain evidence="11 12">S2-26</strain>
    </source>
</reference>
<feature type="transmembrane region" description="Helical" evidence="6">
    <location>
        <begin position="302"/>
        <end position="319"/>
    </location>
</feature>
<dbReference type="InterPro" id="IPR056739">
    <property type="entry name" value="NfeD_membrane"/>
</dbReference>
<dbReference type="InterPro" id="IPR012340">
    <property type="entry name" value="NA-bd_OB-fold"/>
</dbReference>
<dbReference type="PANTHER" id="PTHR33507">
    <property type="entry name" value="INNER MEMBRANE PROTEIN YBBJ"/>
    <property type="match status" value="1"/>
</dbReference>
<dbReference type="Pfam" id="PF01957">
    <property type="entry name" value="NfeD"/>
    <property type="match status" value="1"/>
</dbReference>
<organism evidence="11 12">
    <name type="scientific">Parahaliea aestuarii</name>
    <dbReference type="NCBI Taxonomy" id="1852021"/>
    <lineage>
        <taxon>Bacteria</taxon>
        <taxon>Pseudomonadati</taxon>
        <taxon>Pseudomonadota</taxon>
        <taxon>Gammaproteobacteria</taxon>
        <taxon>Cellvibrionales</taxon>
        <taxon>Halieaceae</taxon>
        <taxon>Parahaliea</taxon>
    </lineage>
</organism>
<keyword evidence="3 6" id="KW-1133">Transmembrane helix</keyword>
<feature type="signal peptide" evidence="7">
    <location>
        <begin position="1"/>
        <end position="25"/>
    </location>
</feature>
<feature type="domain" description="NfeD integral membrane" evidence="9">
    <location>
        <begin position="257"/>
        <end position="373"/>
    </location>
</feature>
<evidence type="ECO:0000256" key="6">
    <source>
        <dbReference type="SAM" id="Phobius"/>
    </source>
</evidence>
<comment type="subcellular location">
    <subcellularLocation>
        <location evidence="1">Membrane</location>
        <topology evidence="1">Multi-pass membrane protein</topology>
    </subcellularLocation>
</comment>
<evidence type="ECO:0000313" key="12">
    <source>
        <dbReference type="Proteomes" id="UP000321933"/>
    </source>
</evidence>
<dbReference type="SUPFAM" id="SSF52096">
    <property type="entry name" value="ClpP/crotonase"/>
    <property type="match status" value="1"/>
</dbReference>
<evidence type="ECO:0000256" key="7">
    <source>
        <dbReference type="SAM" id="SignalP"/>
    </source>
</evidence>
<dbReference type="FunFam" id="3.90.226.10:FF:000089">
    <property type="entry name" value="Membrane-bound serine protease"/>
    <property type="match status" value="1"/>
</dbReference>
<keyword evidence="7" id="KW-0732">Signal</keyword>
<feature type="region of interest" description="Disordered" evidence="5">
    <location>
        <begin position="122"/>
        <end position="152"/>
    </location>
</feature>
<evidence type="ECO:0000256" key="3">
    <source>
        <dbReference type="ARBA" id="ARBA00022989"/>
    </source>
</evidence>
<dbReference type="OrthoDB" id="5289056at2"/>
<keyword evidence="12" id="KW-1185">Reference proteome</keyword>
<evidence type="ECO:0000259" key="8">
    <source>
        <dbReference type="Pfam" id="PF01957"/>
    </source>
</evidence>
<evidence type="ECO:0000256" key="2">
    <source>
        <dbReference type="ARBA" id="ARBA00022692"/>
    </source>
</evidence>
<dbReference type="Pfam" id="PF24961">
    <property type="entry name" value="NfeD_membrane"/>
    <property type="match status" value="1"/>
</dbReference>
<feature type="transmembrane region" description="Helical" evidence="6">
    <location>
        <begin position="249"/>
        <end position="271"/>
    </location>
</feature>
<evidence type="ECO:0000256" key="1">
    <source>
        <dbReference type="ARBA" id="ARBA00004141"/>
    </source>
</evidence>
<dbReference type="CDD" id="cd07020">
    <property type="entry name" value="Clp_protease_NfeD_1"/>
    <property type="match status" value="1"/>
</dbReference>